<dbReference type="InterPro" id="IPR000524">
    <property type="entry name" value="Tscrpt_reg_HTH_GntR"/>
</dbReference>
<dbReference type="SMART" id="SM00895">
    <property type="entry name" value="FCD"/>
    <property type="match status" value="1"/>
</dbReference>
<dbReference type="Gene3D" id="1.10.10.10">
    <property type="entry name" value="Winged helix-like DNA-binding domain superfamily/Winged helix DNA-binding domain"/>
    <property type="match status" value="1"/>
</dbReference>
<evidence type="ECO:0000256" key="2">
    <source>
        <dbReference type="ARBA" id="ARBA00023125"/>
    </source>
</evidence>
<dbReference type="PANTHER" id="PTHR43537">
    <property type="entry name" value="TRANSCRIPTIONAL REGULATOR, GNTR FAMILY"/>
    <property type="match status" value="1"/>
</dbReference>
<dbReference type="Pfam" id="PF07729">
    <property type="entry name" value="FCD"/>
    <property type="match status" value="1"/>
</dbReference>
<dbReference type="SMART" id="SM00345">
    <property type="entry name" value="HTH_GNTR"/>
    <property type="match status" value="1"/>
</dbReference>
<dbReference type="CDD" id="cd07377">
    <property type="entry name" value="WHTH_GntR"/>
    <property type="match status" value="1"/>
</dbReference>
<dbReference type="InterPro" id="IPR036388">
    <property type="entry name" value="WH-like_DNA-bd_sf"/>
</dbReference>
<name>A0ABV2N049_9HYPH</name>
<comment type="caution">
    <text evidence="5">The sequence shown here is derived from an EMBL/GenBank/DDBJ whole genome shotgun (WGS) entry which is preliminary data.</text>
</comment>
<organism evidence="5 6">
    <name type="scientific">Aquamicrobium terrae</name>
    <dbReference type="NCBI Taxonomy" id="1324945"/>
    <lineage>
        <taxon>Bacteria</taxon>
        <taxon>Pseudomonadati</taxon>
        <taxon>Pseudomonadota</taxon>
        <taxon>Alphaproteobacteria</taxon>
        <taxon>Hyphomicrobiales</taxon>
        <taxon>Phyllobacteriaceae</taxon>
        <taxon>Aquamicrobium</taxon>
    </lineage>
</organism>
<dbReference type="PRINTS" id="PR00035">
    <property type="entry name" value="HTHGNTR"/>
</dbReference>
<dbReference type="Proteomes" id="UP001549076">
    <property type="component" value="Unassembled WGS sequence"/>
</dbReference>
<evidence type="ECO:0000256" key="1">
    <source>
        <dbReference type="ARBA" id="ARBA00023015"/>
    </source>
</evidence>
<dbReference type="SUPFAM" id="SSF46785">
    <property type="entry name" value="Winged helix' DNA-binding domain"/>
    <property type="match status" value="1"/>
</dbReference>
<proteinExistence type="predicted"/>
<accession>A0ABV2N049</accession>
<keyword evidence="6" id="KW-1185">Reference proteome</keyword>
<dbReference type="InterPro" id="IPR008920">
    <property type="entry name" value="TF_FadR/GntR_C"/>
</dbReference>
<dbReference type="Pfam" id="PF00392">
    <property type="entry name" value="GntR"/>
    <property type="match status" value="1"/>
</dbReference>
<dbReference type="GO" id="GO:0003677">
    <property type="term" value="F:DNA binding"/>
    <property type="evidence" value="ECO:0007669"/>
    <property type="project" value="UniProtKB-KW"/>
</dbReference>
<dbReference type="SUPFAM" id="SSF48008">
    <property type="entry name" value="GntR ligand-binding domain-like"/>
    <property type="match status" value="1"/>
</dbReference>
<evidence type="ECO:0000256" key="3">
    <source>
        <dbReference type="ARBA" id="ARBA00023163"/>
    </source>
</evidence>
<reference evidence="5 6" key="1">
    <citation type="submission" date="2024-06" db="EMBL/GenBank/DDBJ databases">
        <title>Genomic Encyclopedia of Type Strains, Phase IV (KMG-IV): sequencing the most valuable type-strain genomes for metagenomic binning, comparative biology and taxonomic classification.</title>
        <authorList>
            <person name="Goeker M."/>
        </authorList>
    </citation>
    <scope>NUCLEOTIDE SEQUENCE [LARGE SCALE GENOMIC DNA]</scope>
    <source>
        <strain evidence="5 6">DSM 27865</strain>
    </source>
</reference>
<keyword evidence="3" id="KW-0804">Transcription</keyword>
<dbReference type="InterPro" id="IPR036390">
    <property type="entry name" value="WH_DNA-bd_sf"/>
</dbReference>
<keyword evidence="2 5" id="KW-0238">DNA-binding</keyword>
<feature type="domain" description="HTH gntR-type" evidence="4">
    <location>
        <begin position="17"/>
        <end position="84"/>
    </location>
</feature>
<dbReference type="PROSITE" id="PS50949">
    <property type="entry name" value="HTH_GNTR"/>
    <property type="match status" value="1"/>
</dbReference>
<dbReference type="RefSeq" id="WP_354193808.1">
    <property type="nucleotide sequence ID" value="NZ_JBEPML010000004.1"/>
</dbReference>
<dbReference type="PANTHER" id="PTHR43537:SF24">
    <property type="entry name" value="GLUCONATE OPERON TRANSCRIPTIONAL REPRESSOR"/>
    <property type="match status" value="1"/>
</dbReference>
<dbReference type="Gene3D" id="1.20.120.530">
    <property type="entry name" value="GntR ligand-binding domain-like"/>
    <property type="match status" value="1"/>
</dbReference>
<dbReference type="EMBL" id="JBEPML010000004">
    <property type="protein sequence ID" value="MET3791487.1"/>
    <property type="molecule type" value="Genomic_DNA"/>
</dbReference>
<evidence type="ECO:0000313" key="5">
    <source>
        <dbReference type="EMBL" id="MET3791487.1"/>
    </source>
</evidence>
<evidence type="ECO:0000313" key="6">
    <source>
        <dbReference type="Proteomes" id="UP001549076"/>
    </source>
</evidence>
<gene>
    <name evidence="5" type="ORF">ABID37_001695</name>
</gene>
<dbReference type="InterPro" id="IPR011711">
    <property type="entry name" value="GntR_C"/>
</dbReference>
<keyword evidence="1" id="KW-0805">Transcription regulation</keyword>
<sequence>MDQEGAATELRVERPGKTLRELALGNLRDAILHGVFRPGDRLVERDLVERMGVSRTIVREALRHLESEGLVSTEGSKGPIVARLDLAVAEQIYEVRGALEAMAARLCAEADDPTIVPELEAALAGIRAGYAAHDLAEVLNQTSEFYRILFGKVNRDVAWDIVKLLTVRINHLRSMTIQTENRNVEGPAQMARIVEAIRDRDGERAAAAARDHVRRAASIAREVFLASRDERID</sequence>
<protein>
    <submittedName>
        <fullName evidence="5">DNA-binding GntR family transcriptional regulator</fullName>
    </submittedName>
</protein>
<evidence type="ECO:0000259" key="4">
    <source>
        <dbReference type="PROSITE" id="PS50949"/>
    </source>
</evidence>